<sequence>MPPATATTNLYEILGIRRDATQEEVRKAYKKRALQTHPDRLPQNIGPTDKQAAEEQFRLVNNAYEVLNNEDNRKLYDRHGVWPPPTEQPAYPQANTRNAFGNNSFPNGAFFNSSFGSRSNRDYMFTDPFELFNSLFGDLHSAFEHDPIFAGTPFFRSPFDDPFFRSAHNDPFSRSPFGGSMFGGSMFGSSMFGPGSPFGGMLMGGSMFPQIENGSSSRIYSSSTESIGQNGQWVSRSQMTRTVNGRTEVITKRVDAQVIQYALIYQGYDIDTMQGNEHVTYSSPEGERYTINGIDQPSHSSRPVEGPRRSETAPQPRRPPQAIADAPAQPASHYIPQQQQAQAYNVPIAGPAQTQAQPPNNAYLDRSHSRRSRHSSHRDRHSAEDAPRRSSTTRTSSASSRLPADPRVAGHARTDAASSPPHAPAATPAERIHGGYDRAAANGYDASRNGSAYARDPRRESAHSGHTHPSVDSGKTRYPHRSSRHDSMSPEHLRDRERGGAAPETEQPGHVDQGHSKRGWRGW</sequence>
<dbReference type="PROSITE" id="PS00636">
    <property type="entry name" value="DNAJ_1"/>
    <property type="match status" value="1"/>
</dbReference>
<dbReference type="AlphaFoldDB" id="A0A1M2VPV2"/>
<dbReference type="PROSITE" id="PS50076">
    <property type="entry name" value="DNAJ_2"/>
    <property type="match status" value="1"/>
</dbReference>
<dbReference type="PANTHER" id="PTHR43948">
    <property type="entry name" value="DNAJ HOMOLOG SUBFAMILY B"/>
    <property type="match status" value="1"/>
</dbReference>
<dbReference type="InterPro" id="IPR001623">
    <property type="entry name" value="DnaJ_domain"/>
</dbReference>
<proteinExistence type="predicted"/>
<organism evidence="3 4">
    <name type="scientific">Trametes pubescens</name>
    <name type="common">White-rot fungus</name>
    <dbReference type="NCBI Taxonomy" id="154538"/>
    <lineage>
        <taxon>Eukaryota</taxon>
        <taxon>Fungi</taxon>
        <taxon>Dikarya</taxon>
        <taxon>Basidiomycota</taxon>
        <taxon>Agaricomycotina</taxon>
        <taxon>Agaricomycetes</taxon>
        <taxon>Polyporales</taxon>
        <taxon>Polyporaceae</taxon>
        <taxon>Trametes</taxon>
    </lineage>
</organism>
<feature type="region of interest" description="Disordered" evidence="1">
    <location>
        <begin position="351"/>
        <end position="523"/>
    </location>
</feature>
<dbReference type="GO" id="GO:0051087">
    <property type="term" value="F:protein-folding chaperone binding"/>
    <property type="evidence" value="ECO:0007669"/>
    <property type="project" value="TreeGrafter"/>
</dbReference>
<dbReference type="Proteomes" id="UP000184267">
    <property type="component" value="Unassembled WGS sequence"/>
</dbReference>
<dbReference type="OrthoDB" id="442087at2759"/>
<accession>A0A1M2VPV2</accession>
<dbReference type="SUPFAM" id="SSF46565">
    <property type="entry name" value="Chaperone J-domain"/>
    <property type="match status" value="1"/>
</dbReference>
<dbReference type="InterPro" id="IPR036869">
    <property type="entry name" value="J_dom_sf"/>
</dbReference>
<evidence type="ECO:0000313" key="4">
    <source>
        <dbReference type="Proteomes" id="UP000184267"/>
    </source>
</evidence>
<feature type="compositionally biased region" description="Low complexity" evidence="1">
    <location>
        <begin position="389"/>
        <end position="401"/>
    </location>
</feature>
<dbReference type="STRING" id="154538.A0A1M2VPV2"/>
<feature type="domain" description="J" evidence="2">
    <location>
        <begin position="9"/>
        <end position="80"/>
    </location>
</feature>
<dbReference type="SMART" id="SM00271">
    <property type="entry name" value="DnaJ"/>
    <property type="match status" value="1"/>
</dbReference>
<gene>
    <name evidence="3" type="ORF">TRAPUB_13884</name>
</gene>
<dbReference type="GO" id="GO:0005737">
    <property type="term" value="C:cytoplasm"/>
    <property type="evidence" value="ECO:0007669"/>
    <property type="project" value="TreeGrafter"/>
</dbReference>
<dbReference type="PANTHER" id="PTHR43948:SF10">
    <property type="entry name" value="MRJ, ISOFORM E"/>
    <property type="match status" value="1"/>
</dbReference>
<dbReference type="GO" id="GO:0051082">
    <property type="term" value="F:unfolded protein binding"/>
    <property type="evidence" value="ECO:0007669"/>
    <property type="project" value="TreeGrafter"/>
</dbReference>
<dbReference type="EMBL" id="MNAD01000894">
    <property type="protein sequence ID" value="OJT09631.1"/>
    <property type="molecule type" value="Genomic_DNA"/>
</dbReference>
<dbReference type="CDD" id="cd06257">
    <property type="entry name" value="DnaJ"/>
    <property type="match status" value="1"/>
</dbReference>
<evidence type="ECO:0000256" key="1">
    <source>
        <dbReference type="SAM" id="MobiDB-lite"/>
    </source>
</evidence>
<dbReference type="GO" id="GO:0044183">
    <property type="term" value="F:protein folding chaperone"/>
    <property type="evidence" value="ECO:0007669"/>
    <property type="project" value="TreeGrafter"/>
</dbReference>
<feature type="compositionally biased region" description="Basic residues" evidence="1">
    <location>
        <begin position="368"/>
        <end position="380"/>
    </location>
</feature>
<dbReference type="OMA" id="MTRTING"/>
<evidence type="ECO:0000259" key="2">
    <source>
        <dbReference type="PROSITE" id="PS50076"/>
    </source>
</evidence>
<name>A0A1M2VPV2_TRAPU</name>
<protein>
    <submittedName>
        <fullName evidence="3">Chaperone protein DnaJ</fullName>
    </submittedName>
</protein>
<evidence type="ECO:0000313" key="3">
    <source>
        <dbReference type="EMBL" id="OJT09631.1"/>
    </source>
</evidence>
<feature type="compositionally biased region" description="Basic and acidic residues" evidence="1">
    <location>
        <begin position="484"/>
        <end position="499"/>
    </location>
</feature>
<dbReference type="Pfam" id="PF00226">
    <property type="entry name" value="DnaJ"/>
    <property type="match status" value="1"/>
</dbReference>
<dbReference type="Gene3D" id="1.10.287.110">
    <property type="entry name" value="DnaJ domain"/>
    <property type="match status" value="1"/>
</dbReference>
<keyword evidence="4" id="KW-1185">Reference proteome</keyword>
<dbReference type="InterPro" id="IPR018253">
    <property type="entry name" value="DnaJ_domain_CS"/>
</dbReference>
<feature type="compositionally biased region" description="Low complexity" evidence="1">
    <location>
        <begin position="416"/>
        <end position="429"/>
    </location>
</feature>
<dbReference type="PRINTS" id="PR00625">
    <property type="entry name" value="JDOMAIN"/>
</dbReference>
<comment type="caution">
    <text evidence="3">The sequence shown here is derived from an EMBL/GenBank/DDBJ whole genome shotgun (WGS) entry which is preliminary data.</text>
</comment>
<reference evidence="3 4" key="1">
    <citation type="submission" date="2016-10" db="EMBL/GenBank/DDBJ databases">
        <title>Genome sequence of the basidiomycete white-rot fungus Trametes pubescens.</title>
        <authorList>
            <person name="Makela M.R."/>
            <person name="Granchi Z."/>
            <person name="Peng M."/>
            <person name="De Vries R.P."/>
            <person name="Grigoriev I."/>
            <person name="Riley R."/>
            <person name="Hilden K."/>
        </authorList>
    </citation>
    <scope>NUCLEOTIDE SEQUENCE [LARGE SCALE GENOMIC DNA]</scope>
    <source>
        <strain evidence="3 4">FBCC735</strain>
    </source>
</reference>
<feature type="region of interest" description="Disordered" evidence="1">
    <location>
        <begin position="281"/>
        <end position="339"/>
    </location>
</feature>
<feature type="compositionally biased region" description="Low complexity" evidence="1">
    <location>
        <begin position="320"/>
        <end position="331"/>
    </location>
</feature>